<evidence type="ECO:0000313" key="3">
    <source>
        <dbReference type="Proteomes" id="UP000076532"/>
    </source>
</evidence>
<dbReference type="AlphaFoldDB" id="A0A166GDF8"/>
<proteinExistence type="predicted"/>
<feature type="non-terminal residue" evidence="2">
    <location>
        <position position="1"/>
    </location>
</feature>
<evidence type="ECO:0000313" key="2">
    <source>
        <dbReference type="EMBL" id="KZP17725.1"/>
    </source>
</evidence>
<feature type="compositionally biased region" description="Pro residues" evidence="1">
    <location>
        <begin position="231"/>
        <end position="244"/>
    </location>
</feature>
<accession>A0A166GDF8</accession>
<feature type="region of interest" description="Disordered" evidence="1">
    <location>
        <begin position="222"/>
        <end position="291"/>
    </location>
</feature>
<dbReference type="EMBL" id="KV417579">
    <property type="protein sequence ID" value="KZP17725.1"/>
    <property type="molecule type" value="Genomic_DNA"/>
</dbReference>
<name>A0A166GDF8_9AGAM</name>
<protein>
    <submittedName>
        <fullName evidence="2">Uncharacterized protein</fullName>
    </submittedName>
</protein>
<evidence type="ECO:0000256" key="1">
    <source>
        <dbReference type="SAM" id="MobiDB-lite"/>
    </source>
</evidence>
<reference evidence="2 3" key="1">
    <citation type="journal article" date="2016" name="Mol. Biol. Evol.">
        <title>Comparative Genomics of Early-Diverging Mushroom-Forming Fungi Provides Insights into the Origins of Lignocellulose Decay Capabilities.</title>
        <authorList>
            <person name="Nagy L.G."/>
            <person name="Riley R."/>
            <person name="Tritt A."/>
            <person name="Adam C."/>
            <person name="Daum C."/>
            <person name="Floudas D."/>
            <person name="Sun H."/>
            <person name="Yadav J.S."/>
            <person name="Pangilinan J."/>
            <person name="Larsson K.H."/>
            <person name="Matsuura K."/>
            <person name="Barry K."/>
            <person name="Labutti K."/>
            <person name="Kuo R."/>
            <person name="Ohm R.A."/>
            <person name="Bhattacharya S.S."/>
            <person name="Shirouzu T."/>
            <person name="Yoshinaga Y."/>
            <person name="Martin F.M."/>
            <person name="Grigoriev I.V."/>
            <person name="Hibbett D.S."/>
        </authorList>
    </citation>
    <scope>NUCLEOTIDE SEQUENCE [LARGE SCALE GENOMIC DNA]</scope>
    <source>
        <strain evidence="2 3">CBS 109695</strain>
    </source>
</reference>
<sequence length="604" mass="64476">VVLEQAGGRGARQELVALAVAGAGPLVGLGQQRGHGRVQAPHQLGVLAALADAEVVLARRRAHRVRVGAQVVARLLAAQAVAAALLRHAHAHAAGGRALEGVQRALGVEVARARAQHHAALLLAEYVQEPRHHVVEGRGRRELRAGAAAPGLQQVTGHVRGVAREARGRGRRHLALDARHLEPDLLDAALLDAELVDAAQPHRAPPVGPEPPPRLERVRDVARQARQDASPAPPPLPPLLPPLQLPHHHQRALVRAPQLALPAPPLAPPHADPATAAHLRHEQPPRGPPHPALQHAVQPLRGLPHPPLQLALPAQHQHHQTRLGYSTVDHRGVRLSFLPSRGHEGIYEGRHSTRDRQRVRRAEAGVADIVADVLVRRHDEAVAAAAQAGLGVVGHELEQQGAGVALRAHHQLRRVDDRPEALVQALLAPAPAHLAQPLDVERGLVLRLEQALQHAAQPLHARAAGVRVVQDQRALAVELLEGRLFSHAQSWSRHPRSPPTNQFVAASLHDLQRPPLRAGLPQLALLQRGEAGVARGQVEFHGQQGAALGAPVDAPPLPADQVLLARLRLREAARAVAEGTASERPSPPPAPVLLRLAVQHASSD</sequence>
<keyword evidence="3" id="KW-1185">Reference proteome</keyword>
<organism evidence="2 3">
    <name type="scientific">Athelia psychrophila</name>
    <dbReference type="NCBI Taxonomy" id="1759441"/>
    <lineage>
        <taxon>Eukaryota</taxon>
        <taxon>Fungi</taxon>
        <taxon>Dikarya</taxon>
        <taxon>Basidiomycota</taxon>
        <taxon>Agaricomycotina</taxon>
        <taxon>Agaricomycetes</taxon>
        <taxon>Agaricomycetidae</taxon>
        <taxon>Atheliales</taxon>
        <taxon>Atheliaceae</taxon>
        <taxon>Athelia</taxon>
    </lineage>
</organism>
<dbReference type="Proteomes" id="UP000076532">
    <property type="component" value="Unassembled WGS sequence"/>
</dbReference>
<gene>
    <name evidence="2" type="ORF">FIBSPDRAFT_956842</name>
</gene>
<feature type="compositionally biased region" description="Pro residues" evidence="1">
    <location>
        <begin position="262"/>
        <end position="271"/>
    </location>
</feature>